<dbReference type="AlphaFoldDB" id="A0A1K1SS28"/>
<gene>
    <name evidence="2" type="ORF">SAMN04489730_6592</name>
</gene>
<evidence type="ECO:0000313" key="2">
    <source>
        <dbReference type="EMBL" id="SFW87094.1"/>
    </source>
</evidence>
<evidence type="ECO:0000313" key="3">
    <source>
        <dbReference type="Proteomes" id="UP000182740"/>
    </source>
</evidence>
<evidence type="ECO:0000256" key="1">
    <source>
        <dbReference type="SAM" id="Phobius"/>
    </source>
</evidence>
<sequence length="84" mass="9074">MGDISVDNPASVSESRADEWRDERHALLAFTGRILSSWSYTTRMIALAGALLAILVIGIGVLRLTVDVGPLRVTSNSSTGDHHR</sequence>
<dbReference type="Proteomes" id="UP000182740">
    <property type="component" value="Unassembled WGS sequence"/>
</dbReference>
<feature type="transmembrane region" description="Helical" evidence="1">
    <location>
        <begin position="45"/>
        <end position="66"/>
    </location>
</feature>
<keyword evidence="1" id="KW-1133">Transmembrane helix</keyword>
<keyword evidence="1" id="KW-0812">Transmembrane</keyword>
<reference evidence="3" key="1">
    <citation type="submission" date="2016-11" db="EMBL/GenBank/DDBJ databases">
        <authorList>
            <person name="Varghese N."/>
            <person name="Submissions S."/>
        </authorList>
    </citation>
    <scope>NUCLEOTIDE SEQUENCE [LARGE SCALE GENOMIC DNA]</scope>
    <source>
        <strain evidence="3">DSM 44671</strain>
    </source>
</reference>
<keyword evidence="3" id="KW-1185">Reference proteome</keyword>
<accession>A0A1K1SS28</accession>
<dbReference type="EMBL" id="FPJG01000006">
    <property type="protein sequence ID" value="SFW87094.1"/>
    <property type="molecule type" value="Genomic_DNA"/>
</dbReference>
<protein>
    <submittedName>
        <fullName evidence="2">Uncharacterized protein</fullName>
    </submittedName>
</protein>
<proteinExistence type="predicted"/>
<keyword evidence="1" id="KW-0472">Membrane</keyword>
<organism evidence="2 3">
    <name type="scientific">Amycolatopsis australiensis</name>
    <dbReference type="NCBI Taxonomy" id="546364"/>
    <lineage>
        <taxon>Bacteria</taxon>
        <taxon>Bacillati</taxon>
        <taxon>Actinomycetota</taxon>
        <taxon>Actinomycetes</taxon>
        <taxon>Pseudonocardiales</taxon>
        <taxon>Pseudonocardiaceae</taxon>
        <taxon>Amycolatopsis</taxon>
    </lineage>
</organism>
<name>A0A1K1SS28_9PSEU</name>